<dbReference type="CDD" id="cd20593">
    <property type="entry name" value="CYCLIN_CCNL2_rpt2"/>
    <property type="match status" value="1"/>
</dbReference>
<feature type="compositionally biased region" description="Low complexity" evidence="10">
    <location>
        <begin position="407"/>
        <end position="419"/>
    </location>
</feature>
<dbReference type="GO" id="GO:0016607">
    <property type="term" value="C:nuclear speck"/>
    <property type="evidence" value="ECO:0007669"/>
    <property type="project" value="UniProtKB-SubCell"/>
</dbReference>
<name>A0A7L4GS90_PODST</name>
<dbReference type="PIRSF" id="PIRSF036580">
    <property type="entry name" value="Cyclin_L"/>
    <property type="match status" value="1"/>
</dbReference>
<keyword evidence="5" id="KW-0805">Transcription regulation</keyword>
<evidence type="ECO:0000256" key="9">
    <source>
        <dbReference type="RuleBase" id="RU000383"/>
    </source>
</evidence>
<proteinExistence type="inferred from homology"/>
<evidence type="ECO:0000313" key="13">
    <source>
        <dbReference type="EMBL" id="NXX15885.1"/>
    </source>
</evidence>
<keyword evidence="6 9" id="KW-0195">Cyclin</keyword>
<evidence type="ECO:0000259" key="11">
    <source>
        <dbReference type="SMART" id="SM00385"/>
    </source>
</evidence>
<feature type="non-terminal residue" evidence="13">
    <location>
        <position position="1"/>
    </location>
</feature>
<comment type="subcellular location">
    <subcellularLocation>
        <location evidence="1">Nucleus speckle</location>
    </subcellularLocation>
    <subcellularLocation>
        <location evidence="2">Nucleus</location>
        <location evidence="2">Nucleoplasm</location>
    </subcellularLocation>
</comment>
<evidence type="ECO:0000256" key="1">
    <source>
        <dbReference type="ARBA" id="ARBA00004324"/>
    </source>
</evidence>
<comment type="caution">
    <text evidence="13">The sequence shown here is derived from an EMBL/GenBank/DDBJ whole genome shotgun (WGS) entry which is preliminary data.</text>
</comment>
<evidence type="ECO:0000256" key="2">
    <source>
        <dbReference type="ARBA" id="ARBA00004642"/>
    </source>
</evidence>
<keyword evidence="7" id="KW-0804">Transcription</keyword>
<dbReference type="InterPro" id="IPR043198">
    <property type="entry name" value="Cyclin/Ssn8"/>
</dbReference>
<keyword evidence="8" id="KW-0539">Nucleus</keyword>
<dbReference type="InterPro" id="IPR004367">
    <property type="entry name" value="Cyclin_C-dom"/>
</dbReference>
<dbReference type="InterPro" id="IPR013763">
    <property type="entry name" value="Cyclin-like_dom"/>
</dbReference>
<keyword evidence="14" id="KW-1185">Reference proteome</keyword>
<evidence type="ECO:0000256" key="5">
    <source>
        <dbReference type="ARBA" id="ARBA00023015"/>
    </source>
</evidence>
<dbReference type="Pfam" id="PF00134">
    <property type="entry name" value="Cyclin_N"/>
    <property type="match status" value="1"/>
</dbReference>
<dbReference type="SMART" id="SM01332">
    <property type="entry name" value="Cyclin_C"/>
    <property type="match status" value="1"/>
</dbReference>
<feature type="compositionally biased region" description="Basic residues" evidence="10">
    <location>
        <begin position="503"/>
        <end position="518"/>
    </location>
</feature>
<dbReference type="GO" id="GO:0016538">
    <property type="term" value="F:cyclin-dependent protein serine/threonine kinase regulator activity"/>
    <property type="evidence" value="ECO:0007669"/>
    <property type="project" value="InterPro"/>
</dbReference>
<dbReference type="FunFam" id="1.10.472.10:FF:000016">
    <property type="entry name" value="cyclin-L1 isoform X1"/>
    <property type="match status" value="1"/>
</dbReference>
<gene>
    <name evidence="13" type="primary">Ccnl1_1</name>
    <name evidence="13" type="ORF">PODSTR_R11726</name>
</gene>
<dbReference type="PANTHER" id="PTHR10026">
    <property type="entry name" value="CYCLIN"/>
    <property type="match status" value="1"/>
</dbReference>
<feature type="compositionally biased region" description="Basic and acidic residues" evidence="10">
    <location>
        <begin position="493"/>
        <end position="502"/>
    </location>
</feature>
<feature type="compositionally biased region" description="Basic residues" evidence="10">
    <location>
        <begin position="475"/>
        <end position="492"/>
    </location>
</feature>
<evidence type="ECO:0000256" key="8">
    <source>
        <dbReference type="ARBA" id="ARBA00023242"/>
    </source>
</evidence>
<evidence type="ECO:0000256" key="3">
    <source>
        <dbReference type="ARBA" id="ARBA00010589"/>
    </source>
</evidence>
<evidence type="ECO:0000256" key="10">
    <source>
        <dbReference type="SAM" id="MobiDB-lite"/>
    </source>
</evidence>
<dbReference type="AlphaFoldDB" id="A0A7L4GS90"/>
<evidence type="ECO:0000313" key="14">
    <source>
        <dbReference type="Proteomes" id="UP000584326"/>
    </source>
</evidence>
<dbReference type="EMBL" id="VZTK01013742">
    <property type="protein sequence ID" value="NXX15885.1"/>
    <property type="molecule type" value="Genomic_DNA"/>
</dbReference>
<reference evidence="13 14" key="1">
    <citation type="submission" date="2020-02" db="EMBL/GenBank/DDBJ databases">
        <title>Bird 10,000 Genomes (B10K) Project - Family phase.</title>
        <authorList>
            <person name="Zhang G."/>
        </authorList>
    </citation>
    <scope>NUCLEOTIDE SEQUENCE [LARGE SCALE GENOMIC DNA]</scope>
    <source>
        <strain evidence="13">B10K-DU-001-40</strain>
        <tissue evidence="13">Muscle</tissue>
    </source>
</reference>
<dbReference type="CDD" id="cd20590">
    <property type="entry name" value="CYCLIN_CCNL2_rpt1"/>
    <property type="match status" value="1"/>
</dbReference>
<dbReference type="Proteomes" id="UP000584326">
    <property type="component" value="Unassembled WGS sequence"/>
</dbReference>
<comment type="similarity">
    <text evidence="3">Belongs to the cyclin family. Cyclin L subfamily.</text>
</comment>
<keyword evidence="4" id="KW-0677">Repeat</keyword>
<evidence type="ECO:0000256" key="6">
    <source>
        <dbReference type="ARBA" id="ARBA00023127"/>
    </source>
</evidence>
<evidence type="ECO:0000256" key="7">
    <source>
        <dbReference type="ARBA" id="ARBA00023163"/>
    </source>
</evidence>
<dbReference type="FunFam" id="1.10.472.10:FF:000014">
    <property type="entry name" value="cyclin-L1 isoform X1"/>
    <property type="match status" value="1"/>
</dbReference>
<feature type="domain" description="Cyclin-like" evidence="11">
    <location>
        <begin position="210"/>
        <end position="294"/>
    </location>
</feature>
<feature type="region of interest" description="Disordered" evidence="10">
    <location>
        <begin position="354"/>
        <end position="541"/>
    </location>
</feature>
<sequence length="541" mass="60687">MAAGSGSAAAVVAVGGSGPAGPQAAGATTAGSVPAGSGAPVPGPGAVLIGDRLYSGVLITLENCLLPEHTLRFTPSMSSGLDSDTETELRVTGCELIQAAGILLRLPQVAMATGQVLFQRFFYTKSFVKHSMEHVSMACVHLASKIEEAPRRIRDVINVFHRLRQLREKKKPVPLILDQEYVNLKNQIIKAERRVLKELGFCVHVKHPHKIIVMYLQVLECERNQHLVQTSWNYMNDSLRTDVFVRFQPESIACACIYLAARTLEIPLPNRPHWFLLFGTTEEEIQEICLKILQLYTRKKVDLSDLESKIEKKKLAIEEAKAQAKGLVPEGAPSLDNTSGFSPVPKNGKLVFLESPKEVKGNKPSPLPVQAMKNAKRKIEGAKRTSSNSPVNGVQKGRESRSRSGSRDQSYSRSPSRSASPKHRKSESYSTSSGSKSHSRSRSRSDSPPRQFNHTSTYKSSKVRSYKKSKDYKYSTHKPRKSRSRSSSRSRSRSRERSDHSGKYKKKSHYYRNHRHERSRSYERASHRYDRDHPGHSRHRR</sequence>
<feature type="domain" description="Cyclin-like" evidence="11">
    <location>
        <begin position="95"/>
        <end position="197"/>
    </location>
</feature>
<feature type="compositionally biased region" description="Basic and acidic residues" evidence="10">
    <location>
        <begin position="519"/>
        <end position="535"/>
    </location>
</feature>
<evidence type="ECO:0000259" key="12">
    <source>
        <dbReference type="SMART" id="SM01332"/>
    </source>
</evidence>
<protein>
    <submittedName>
        <fullName evidence="13">CCNL1 protein</fullName>
    </submittedName>
</protein>
<dbReference type="Gene3D" id="1.10.472.10">
    <property type="entry name" value="Cyclin-like"/>
    <property type="match status" value="2"/>
</dbReference>
<dbReference type="SUPFAM" id="SSF47954">
    <property type="entry name" value="Cyclin-like"/>
    <property type="match status" value="2"/>
</dbReference>
<dbReference type="SMART" id="SM00385">
    <property type="entry name" value="CYCLIN"/>
    <property type="match status" value="2"/>
</dbReference>
<feature type="domain" description="Cyclin C-terminal" evidence="12">
    <location>
        <begin position="206"/>
        <end position="329"/>
    </location>
</feature>
<dbReference type="InterPro" id="IPR006671">
    <property type="entry name" value="Cyclin_N"/>
</dbReference>
<dbReference type="Pfam" id="PF02984">
    <property type="entry name" value="Cyclin_C"/>
    <property type="match status" value="1"/>
</dbReference>
<dbReference type="GO" id="GO:0006357">
    <property type="term" value="P:regulation of transcription by RNA polymerase II"/>
    <property type="evidence" value="ECO:0007669"/>
    <property type="project" value="InterPro"/>
</dbReference>
<dbReference type="OrthoDB" id="10264655at2759"/>
<organism evidence="13 14">
    <name type="scientific">Podargus strigoides</name>
    <name type="common">Tawny frogmouth</name>
    <name type="synonym">Caprimulgus strigoides</name>
    <dbReference type="NCBI Taxonomy" id="8905"/>
    <lineage>
        <taxon>Eukaryota</taxon>
        <taxon>Metazoa</taxon>
        <taxon>Chordata</taxon>
        <taxon>Craniata</taxon>
        <taxon>Vertebrata</taxon>
        <taxon>Euteleostomi</taxon>
        <taxon>Archelosauria</taxon>
        <taxon>Archosauria</taxon>
        <taxon>Dinosauria</taxon>
        <taxon>Saurischia</taxon>
        <taxon>Theropoda</taxon>
        <taxon>Coelurosauria</taxon>
        <taxon>Aves</taxon>
        <taxon>Neognathae</taxon>
        <taxon>Neoaves</taxon>
        <taxon>Strisores</taxon>
        <taxon>Caprimulgiformes</taxon>
        <taxon>Podargidae</taxon>
        <taxon>Podargus</taxon>
    </lineage>
</organism>
<dbReference type="InterPro" id="IPR036915">
    <property type="entry name" value="Cyclin-like_sf"/>
</dbReference>
<evidence type="ECO:0000256" key="4">
    <source>
        <dbReference type="ARBA" id="ARBA00022737"/>
    </source>
</evidence>
<feature type="compositionally biased region" description="Basic and acidic residues" evidence="10">
    <location>
        <begin position="396"/>
        <end position="406"/>
    </location>
</feature>
<feature type="non-terminal residue" evidence="13">
    <location>
        <position position="541"/>
    </location>
</feature>
<accession>A0A7L4GS90</accession>